<sequence length="167" mass="18110">MKPTTLRVTAILTGYLSLAIASPAQLSDKCYYDPLPNIPASTANRTIPWGEPTITFANGTTCCSSLDQVRTELDAIDAQLLQVLSQRAAYVAEATRFKATLDSVDVPSRDQQVIQGAIEGAPAVHLPQIIAKIVYEGILNASIYFEDCIVRPFFFVCNGVLSDKNTV</sequence>
<gene>
    <name evidence="1" type="ORF">BV22DRAFT_1020912</name>
</gene>
<dbReference type="Proteomes" id="UP000790709">
    <property type="component" value="Unassembled WGS sequence"/>
</dbReference>
<comment type="caution">
    <text evidence="1">The sequence shown here is derived from an EMBL/GenBank/DDBJ whole genome shotgun (WGS) entry which is preliminary data.</text>
</comment>
<proteinExistence type="predicted"/>
<protein>
    <submittedName>
        <fullName evidence="1">Uncharacterized protein</fullName>
    </submittedName>
</protein>
<reference evidence="1" key="1">
    <citation type="journal article" date="2021" name="New Phytol.">
        <title>Evolutionary innovations through gain and loss of genes in the ectomycorrhizal Boletales.</title>
        <authorList>
            <person name="Wu G."/>
            <person name="Miyauchi S."/>
            <person name="Morin E."/>
            <person name="Kuo A."/>
            <person name="Drula E."/>
            <person name="Varga T."/>
            <person name="Kohler A."/>
            <person name="Feng B."/>
            <person name="Cao Y."/>
            <person name="Lipzen A."/>
            <person name="Daum C."/>
            <person name="Hundley H."/>
            <person name="Pangilinan J."/>
            <person name="Johnson J."/>
            <person name="Barry K."/>
            <person name="LaButti K."/>
            <person name="Ng V."/>
            <person name="Ahrendt S."/>
            <person name="Min B."/>
            <person name="Choi I.G."/>
            <person name="Park H."/>
            <person name="Plett J.M."/>
            <person name="Magnuson J."/>
            <person name="Spatafora J.W."/>
            <person name="Nagy L.G."/>
            <person name="Henrissat B."/>
            <person name="Grigoriev I.V."/>
            <person name="Yang Z.L."/>
            <person name="Xu J."/>
            <person name="Martin F.M."/>
        </authorList>
    </citation>
    <scope>NUCLEOTIDE SEQUENCE</scope>
    <source>
        <strain evidence="1">KUC20120723A-06</strain>
    </source>
</reference>
<accession>A0ACB8B4N3</accession>
<evidence type="ECO:0000313" key="1">
    <source>
        <dbReference type="EMBL" id="KAH7920602.1"/>
    </source>
</evidence>
<evidence type="ECO:0000313" key="2">
    <source>
        <dbReference type="Proteomes" id="UP000790709"/>
    </source>
</evidence>
<organism evidence="1 2">
    <name type="scientific">Leucogyrophana mollusca</name>
    <dbReference type="NCBI Taxonomy" id="85980"/>
    <lineage>
        <taxon>Eukaryota</taxon>
        <taxon>Fungi</taxon>
        <taxon>Dikarya</taxon>
        <taxon>Basidiomycota</taxon>
        <taxon>Agaricomycotina</taxon>
        <taxon>Agaricomycetes</taxon>
        <taxon>Agaricomycetidae</taxon>
        <taxon>Boletales</taxon>
        <taxon>Boletales incertae sedis</taxon>
        <taxon>Leucogyrophana</taxon>
    </lineage>
</organism>
<dbReference type="EMBL" id="MU266569">
    <property type="protein sequence ID" value="KAH7920602.1"/>
    <property type="molecule type" value="Genomic_DNA"/>
</dbReference>
<name>A0ACB8B4N3_9AGAM</name>
<keyword evidence="2" id="KW-1185">Reference proteome</keyword>